<organism evidence="1 2">
    <name type="scientific">Phyllosticta citriasiana</name>
    <dbReference type="NCBI Taxonomy" id="595635"/>
    <lineage>
        <taxon>Eukaryota</taxon>
        <taxon>Fungi</taxon>
        <taxon>Dikarya</taxon>
        <taxon>Ascomycota</taxon>
        <taxon>Pezizomycotina</taxon>
        <taxon>Dothideomycetes</taxon>
        <taxon>Dothideomycetes incertae sedis</taxon>
        <taxon>Botryosphaeriales</taxon>
        <taxon>Phyllostictaceae</taxon>
        <taxon>Phyllosticta</taxon>
    </lineage>
</organism>
<dbReference type="EMBL" id="JBBPHU010000011">
    <property type="protein sequence ID" value="KAK7512243.1"/>
    <property type="molecule type" value="Genomic_DNA"/>
</dbReference>
<name>A0ABR1KF39_9PEZI</name>
<sequence>MYTTTTIFRNRSRKARGGPRYLAFSLPRRLILSLLCQFCFLFPAAVCSFIRSFIHCPHVKSTPRFAPSSSSSSSICCLSVQHLSAAASRIAYMPHLVCTCMHAHTLLSLHTHTPKSKRVPHLNVFTSPVYPSARCCRHRRCRRRRDTRYDAPFAKVKLKICEMMVVVVVV</sequence>
<dbReference type="Proteomes" id="UP001363622">
    <property type="component" value="Unassembled WGS sequence"/>
</dbReference>
<comment type="caution">
    <text evidence="1">The sequence shown here is derived from an EMBL/GenBank/DDBJ whole genome shotgun (WGS) entry which is preliminary data.</text>
</comment>
<reference evidence="1 2" key="1">
    <citation type="submission" date="2024-04" db="EMBL/GenBank/DDBJ databases">
        <title>Phyllosticta paracitricarpa is synonymous to the EU quarantine fungus P. citricarpa based on phylogenomic analyses.</title>
        <authorList>
            <consortium name="Lawrence Berkeley National Laboratory"/>
            <person name="Van Ingen-Buijs V.A."/>
            <person name="Van Westerhoven A.C."/>
            <person name="Haridas S."/>
            <person name="Skiadas P."/>
            <person name="Martin F."/>
            <person name="Groenewald J.Z."/>
            <person name="Crous P.W."/>
            <person name="Seidl M.F."/>
        </authorList>
    </citation>
    <scope>NUCLEOTIDE SEQUENCE [LARGE SCALE GENOMIC DNA]</scope>
    <source>
        <strain evidence="1 2">CBS 123371</strain>
    </source>
</reference>
<gene>
    <name evidence="1" type="ORF">IWZ03DRAFT_385878</name>
</gene>
<evidence type="ECO:0000313" key="1">
    <source>
        <dbReference type="EMBL" id="KAK7512243.1"/>
    </source>
</evidence>
<keyword evidence="2" id="KW-1185">Reference proteome</keyword>
<proteinExistence type="predicted"/>
<protein>
    <submittedName>
        <fullName evidence="1">Uncharacterized protein</fullName>
    </submittedName>
</protein>
<evidence type="ECO:0000313" key="2">
    <source>
        <dbReference type="Proteomes" id="UP001363622"/>
    </source>
</evidence>
<accession>A0ABR1KF39</accession>